<dbReference type="InterPro" id="IPR010559">
    <property type="entry name" value="Sig_transdc_His_kin_internal"/>
</dbReference>
<dbReference type="PANTHER" id="PTHR34220">
    <property type="entry name" value="SENSOR HISTIDINE KINASE YPDA"/>
    <property type="match status" value="1"/>
</dbReference>
<feature type="transmembrane region" description="Helical" evidence="1">
    <location>
        <begin position="118"/>
        <end position="136"/>
    </location>
</feature>
<evidence type="ECO:0000313" key="3">
    <source>
        <dbReference type="EMBL" id="OEY97289.1"/>
    </source>
</evidence>
<evidence type="ECO:0000259" key="2">
    <source>
        <dbReference type="Pfam" id="PF06580"/>
    </source>
</evidence>
<name>A0A1E7RD04_9GAMM</name>
<dbReference type="OrthoDB" id="2514702at2"/>
<keyword evidence="1" id="KW-0472">Membrane</keyword>
<dbReference type="Proteomes" id="UP000185895">
    <property type="component" value="Unassembled WGS sequence"/>
</dbReference>
<keyword evidence="4" id="KW-1185">Reference proteome</keyword>
<dbReference type="GO" id="GO:0000155">
    <property type="term" value="F:phosphorelay sensor kinase activity"/>
    <property type="evidence" value="ECO:0007669"/>
    <property type="project" value="InterPro"/>
</dbReference>
<evidence type="ECO:0000256" key="1">
    <source>
        <dbReference type="SAM" id="Phobius"/>
    </source>
</evidence>
<feature type="transmembrane region" description="Helical" evidence="1">
    <location>
        <begin position="72"/>
        <end position="98"/>
    </location>
</feature>
<keyword evidence="1" id="KW-1133">Transmembrane helix</keyword>
<dbReference type="GO" id="GO:0016020">
    <property type="term" value="C:membrane"/>
    <property type="evidence" value="ECO:0007669"/>
    <property type="project" value="InterPro"/>
</dbReference>
<feature type="domain" description="Signal transduction histidine kinase internal region" evidence="2">
    <location>
        <begin position="151"/>
        <end position="228"/>
    </location>
</feature>
<dbReference type="InterPro" id="IPR050640">
    <property type="entry name" value="Bact_2-comp_sensor_kinase"/>
</dbReference>
<dbReference type="InterPro" id="IPR036890">
    <property type="entry name" value="HATPase_C_sf"/>
</dbReference>
<protein>
    <recommendedName>
        <fullName evidence="2">Signal transduction histidine kinase internal region domain-containing protein</fullName>
    </recommendedName>
</protein>
<feature type="transmembrane region" description="Helical" evidence="1">
    <location>
        <begin position="12"/>
        <end position="30"/>
    </location>
</feature>
<comment type="caution">
    <text evidence="3">The sequence shown here is derived from an EMBL/GenBank/DDBJ whole genome shotgun (WGS) entry which is preliminary data.</text>
</comment>
<proteinExistence type="predicted"/>
<accession>A0A1E7RD04</accession>
<dbReference type="Pfam" id="PF06580">
    <property type="entry name" value="His_kinase"/>
    <property type="match status" value="1"/>
</dbReference>
<evidence type="ECO:0000313" key="4">
    <source>
        <dbReference type="Proteomes" id="UP000185895"/>
    </source>
</evidence>
<gene>
    <name evidence="3" type="ORF">BJI46_02250</name>
</gene>
<keyword evidence="1" id="KW-0812">Transmembrane</keyword>
<organism evidence="3 4">
    <name type="scientific">Acinetobacter qingfengensis</name>
    <dbReference type="NCBI Taxonomy" id="1262585"/>
    <lineage>
        <taxon>Bacteria</taxon>
        <taxon>Pseudomonadati</taxon>
        <taxon>Pseudomonadota</taxon>
        <taxon>Gammaproteobacteria</taxon>
        <taxon>Moraxellales</taxon>
        <taxon>Moraxellaceae</taxon>
        <taxon>Acinetobacter</taxon>
    </lineage>
</organism>
<dbReference type="STRING" id="1262585.BJI46_02250"/>
<dbReference type="AlphaFoldDB" id="A0A1E7RD04"/>
<feature type="transmembrane region" description="Helical" evidence="1">
    <location>
        <begin position="36"/>
        <end position="60"/>
    </location>
</feature>
<dbReference type="EMBL" id="MKKK01000012">
    <property type="protein sequence ID" value="OEY97289.1"/>
    <property type="molecule type" value="Genomic_DNA"/>
</dbReference>
<dbReference type="Gene3D" id="3.30.565.10">
    <property type="entry name" value="Histidine kinase-like ATPase, C-terminal domain"/>
    <property type="match status" value="1"/>
</dbReference>
<sequence>MFVHLGEWHYVAELLIACNLLALIIAIGSVTQLEELSWLIVLQYMLFTSWIAIGFCVLVTKMQRIFSRLHTLAGILFLCFILLQTLILLTTICMNALMFKFTHSGGIFDISILLSNSLHRMLLGTGIAVLCLRYIYIRDQWMMRRQSELMARVQALQSRIHPHFLFNSLNSVVSLISIDPLKAEQMLIDLSSLFRASLTELKEVSLKEEIDLCRRYLKIEMIRLGERLEVEWRIDADQDLNNIKIPLLTLQPLLENCIHHGVETLAQSSLITILIEVIEQRVNIVLTNPYQKDMQTHQGNGIAMENVKQRLLAYYGRSVHFKMSARHGNFTTLLSYQWRQ</sequence>
<reference evidence="3 4" key="1">
    <citation type="submission" date="2016-09" db="EMBL/GenBank/DDBJ databases">
        <authorList>
            <person name="Capua I."/>
            <person name="De Benedictis P."/>
            <person name="Joannis T."/>
            <person name="Lombin L.H."/>
            <person name="Cattoli G."/>
        </authorList>
    </citation>
    <scope>NUCLEOTIDE SEQUENCE [LARGE SCALE GENOMIC DNA]</scope>
    <source>
        <strain evidence="3 4">ANC 4671</strain>
    </source>
</reference>
<dbReference type="PANTHER" id="PTHR34220:SF7">
    <property type="entry name" value="SENSOR HISTIDINE KINASE YPDA"/>
    <property type="match status" value="1"/>
</dbReference>